<dbReference type="GO" id="GO:0005764">
    <property type="term" value="C:lysosome"/>
    <property type="evidence" value="ECO:0007669"/>
    <property type="project" value="TreeGrafter"/>
</dbReference>
<dbReference type="KEGG" id="pseg:D3H65_02580"/>
<dbReference type="PANTHER" id="PTHR10030">
    <property type="entry name" value="ALPHA-L-FUCOSIDASE"/>
    <property type="match status" value="1"/>
</dbReference>
<organism evidence="8 9">
    <name type="scientific">Paraflavitalea soli</name>
    <dbReference type="NCBI Taxonomy" id="2315862"/>
    <lineage>
        <taxon>Bacteria</taxon>
        <taxon>Pseudomonadati</taxon>
        <taxon>Bacteroidota</taxon>
        <taxon>Chitinophagia</taxon>
        <taxon>Chitinophagales</taxon>
        <taxon>Chitinophagaceae</taxon>
        <taxon>Paraflavitalea</taxon>
    </lineage>
</organism>
<dbReference type="InterPro" id="IPR057739">
    <property type="entry name" value="Glyco_hydro_29_N"/>
</dbReference>
<evidence type="ECO:0000256" key="3">
    <source>
        <dbReference type="ARBA" id="ARBA00012662"/>
    </source>
</evidence>
<evidence type="ECO:0000313" key="9">
    <source>
        <dbReference type="Proteomes" id="UP000263900"/>
    </source>
</evidence>
<dbReference type="PRINTS" id="PR00741">
    <property type="entry name" value="GLHYDRLASE29"/>
</dbReference>
<keyword evidence="4" id="KW-0732">Signal</keyword>
<comment type="similarity">
    <text evidence="2">Belongs to the glycosyl hydrolase 29 family.</text>
</comment>
<sequence>MTIYKRILFTTGIGLTLSMNAFTQNPGDEDKEMFNRSKDRDQKMIDEAVKGWWTASMKTHEQRIQWWRDARFGMFVHWGVYSLPGGEWKGKKVGGYAEHLMRKEKISRQEYLQLAHQFNPVNFNAEQWILQAKQAGMKYFIITAKHHDGFAMYNSGVSDFDIIDQTPFKRDPMAELAAACKKHGMRFGFYYSHAFDWEHPDGPGNDWEYNNPGGDKLLHGGVRWYDEHPELLPKAQKYVTEKSIPQIKELINKYHPDILWFDTPHKLPLSENIRILKAIRETDPNVVVNGRLARSAAISFGDYVNTADRPAEFFPVTGDWEAIPTTNESYGYSKFDSSHKSVAFFIQLMAKSASRGGNLLMNIGPKGDGTFDGRDIAILKGIGEWVDKNSESISKAGISGLPLHNWGVSTRKDNKLYLHVFEWPTDGKLQVSGLPAAAKKVYLLTDAGKKSILIDQTLTSDGLRGLTAQLPARPVDTANTVVVVELAGTGKYDNIPYVASNIPVTRLLAFDAVQTGKGLQFGDGKTDKYYVAGWKSTSQWLHWDFRTNAAVKCKVIIKYLAGPEAGGTYSLDLDGTAREEIVSTAKKETDVQVKELGELTIKPGVHRLAIRPVAVNGQELMKLLEIQLIQIP</sequence>
<dbReference type="SMART" id="SM00812">
    <property type="entry name" value="Alpha_L_fucos"/>
    <property type="match status" value="1"/>
</dbReference>
<dbReference type="Pfam" id="PF01120">
    <property type="entry name" value="Alpha_L_fucos"/>
    <property type="match status" value="1"/>
</dbReference>
<dbReference type="PANTHER" id="PTHR10030:SF37">
    <property type="entry name" value="ALPHA-L-FUCOSIDASE-RELATED"/>
    <property type="match status" value="1"/>
</dbReference>
<dbReference type="EC" id="3.2.1.51" evidence="3"/>
<dbReference type="Gene3D" id="3.20.20.80">
    <property type="entry name" value="Glycosidases"/>
    <property type="match status" value="1"/>
</dbReference>
<keyword evidence="6" id="KW-0326">Glycosidase</keyword>
<dbReference type="GO" id="GO:0006004">
    <property type="term" value="P:fucose metabolic process"/>
    <property type="evidence" value="ECO:0007669"/>
    <property type="project" value="InterPro"/>
</dbReference>
<dbReference type="SUPFAM" id="SSF51445">
    <property type="entry name" value="(Trans)glycosidases"/>
    <property type="match status" value="1"/>
</dbReference>
<dbReference type="GO" id="GO:0016139">
    <property type="term" value="P:glycoside catabolic process"/>
    <property type="evidence" value="ECO:0007669"/>
    <property type="project" value="TreeGrafter"/>
</dbReference>
<dbReference type="InterPro" id="IPR000933">
    <property type="entry name" value="Glyco_hydro_29"/>
</dbReference>
<dbReference type="Gene3D" id="2.60.120.260">
    <property type="entry name" value="Galactose-binding domain-like"/>
    <property type="match status" value="1"/>
</dbReference>
<protein>
    <recommendedName>
        <fullName evidence="3">alpha-L-fucosidase</fullName>
        <ecNumber evidence="3">3.2.1.51</ecNumber>
    </recommendedName>
</protein>
<evidence type="ECO:0000256" key="2">
    <source>
        <dbReference type="ARBA" id="ARBA00007951"/>
    </source>
</evidence>
<gene>
    <name evidence="8" type="ORF">D3H65_02580</name>
</gene>
<keyword evidence="5" id="KW-0378">Hydrolase</keyword>
<proteinExistence type="inferred from homology"/>
<accession>A0A3B7MIB6</accession>
<dbReference type="InterPro" id="IPR017853">
    <property type="entry name" value="GH"/>
</dbReference>
<evidence type="ECO:0000313" key="8">
    <source>
        <dbReference type="EMBL" id="AXY72920.1"/>
    </source>
</evidence>
<dbReference type="OrthoDB" id="107551at2"/>
<evidence type="ECO:0000256" key="6">
    <source>
        <dbReference type="ARBA" id="ARBA00023295"/>
    </source>
</evidence>
<comment type="function">
    <text evidence="1">Alpha-L-fucosidase is responsible for hydrolyzing the alpha-1,6-linked fucose joined to the reducing-end N-acetylglucosamine of the carbohydrate moieties of glycoproteins.</text>
</comment>
<dbReference type="InterPro" id="IPR013780">
    <property type="entry name" value="Glyco_hydro_b"/>
</dbReference>
<dbReference type="AlphaFoldDB" id="A0A3B7MIB6"/>
<evidence type="ECO:0000256" key="1">
    <source>
        <dbReference type="ARBA" id="ARBA00004071"/>
    </source>
</evidence>
<evidence type="ECO:0000256" key="4">
    <source>
        <dbReference type="ARBA" id="ARBA00022729"/>
    </source>
</evidence>
<evidence type="ECO:0000256" key="5">
    <source>
        <dbReference type="ARBA" id="ARBA00022801"/>
    </source>
</evidence>
<evidence type="ECO:0000259" key="7">
    <source>
        <dbReference type="Pfam" id="PF01120"/>
    </source>
</evidence>
<dbReference type="InterPro" id="IPR016286">
    <property type="entry name" value="FUC_metazoa-typ"/>
</dbReference>
<dbReference type="EMBL" id="CP032157">
    <property type="protein sequence ID" value="AXY72920.1"/>
    <property type="molecule type" value="Genomic_DNA"/>
</dbReference>
<keyword evidence="9" id="KW-1185">Reference proteome</keyword>
<reference evidence="8 9" key="1">
    <citation type="submission" date="2018-09" db="EMBL/GenBank/DDBJ databases">
        <title>Genome sequencing of strain 6GH32-13.</title>
        <authorList>
            <person name="Weon H.-Y."/>
            <person name="Heo J."/>
            <person name="Kwon S.-W."/>
        </authorList>
    </citation>
    <scope>NUCLEOTIDE SEQUENCE [LARGE SCALE GENOMIC DNA]</scope>
    <source>
        <strain evidence="8 9">5GH32-13</strain>
    </source>
</reference>
<name>A0A3B7MIB6_9BACT</name>
<dbReference type="GO" id="GO:0004560">
    <property type="term" value="F:alpha-L-fucosidase activity"/>
    <property type="evidence" value="ECO:0007669"/>
    <property type="project" value="InterPro"/>
</dbReference>
<dbReference type="Gene3D" id="2.60.40.1180">
    <property type="entry name" value="Golgi alpha-mannosidase II"/>
    <property type="match status" value="1"/>
</dbReference>
<dbReference type="Proteomes" id="UP000263900">
    <property type="component" value="Chromosome"/>
</dbReference>
<feature type="domain" description="Glycoside hydrolase family 29 N-terminal" evidence="7">
    <location>
        <begin position="59"/>
        <end position="391"/>
    </location>
</feature>